<dbReference type="NCBIfam" id="TIGR01098">
    <property type="entry name" value="3A0109s03R"/>
    <property type="match status" value="1"/>
</dbReference>
<dbReference type="SUPFAM" id="SSF53850">
    <property type="entry name" value="Periplasmic binding protein-like II"/>
    <property type="match status" value="1"/>
</dbReference>
<dbReference type="Pfam" id="PF12974">
    <property type="entry name" value="Phosphonate-bd"/>
    <property type="match status" value="1"/>
</dbReference>
<accession>A0A7C4APY3</accession>
<dbReference type="CDD" id="cd13571">
    <property type="entry name" value="PBP2_PnhD_1"/>
    <property type="match status" value="1"/>
</dbReference>
<evidence type="ECO:0000256" key="1">
    <source>
        <dbReference type="ARBA" id="ARBA00007162"/>
    </source>
</evidence>
<evidence type="ECO:0000256" key="2">
    <source>
        <dbReference type="ARBA" id="ARBA00022729"/>
    </source>
</evidence>
<comment type="similarity">
    <text evidence="1">Belongs to the phosphate/phosphite/phosphonate binding protein family.</text>
</comment>
<dbReference type="PANTHER" id="PTHR35841">
    <property type="entry name" value="PHOSPHONATES-BINDING PERIPLASMIC PROTEIN"/>
    <property type="match status" value="1"/>
</dbReference>
<dbReference type="InterPro" id="IPR005770">
    <property type="entry name" value="PhnD"/>
</dbReference>
<dbReference type="EMBL" id="DTGT01000022">
    <property type="protein sequence ID" value="HGH59800.1"/>
    <property type="molecule type" value="Genomic_DNA"/>
</dbReference>
<gene>
    <name evidence="3" type="primary">phnD</name>
    <name evidence="3" type="ORF">ENV54_00725</name>
</gene>
<sequence length="299" mass="33288">MLVFIFFLYLLTGCKSESTPAHVDFSVTIPFEQSSETGPARGGDLRVAVGAMVSPKETFAAYQDLLTYLGEQVGERATLVQRKTYAEVNQGLASGLIDVAFICSGPYVMARKTHGFRLLAVPQVRGKTTYQAYLIVNANSSFRNLQELRGKTFAFTDPDSNTGRLVPLAWLSQMGEKPETFFEKTVYTYGHDNSILAVSRNLVDGASVDGLVWEYLHEKSPEAVGKTRVIRISEPYGIPPVVCSSHLETQTQERLQRALLTMHDDHRGREILRQLMIDRFVIPENGLYDSVATLVDASR</sequence>
<keyword evidence="2" id="KW-0732">Signal</keyword>
<name>A0A7C4APY3_9BACT</name>
<dbReference type="GO" id="GO:0043190">
    <property type="term" value="C:ATP-binding cassette (ABC) transporter complex"/>
    <property type="evidence" value="ECO:0007669"/>
    <property type="project" value="InterPro"/>
</dbReference>
<reference evidence="3" key="1">
    <citation type="journal article" date="2020" name="mSystems">
        <title>Genome- and Community-Level Interaction Insights into Carbon Utilization and Element Cycling Functions of Hydrothermarchaeota in Hydrothermal Sediment.</title>
        <authorList>
            <person name="Zhou Z."/>
            <person name="Liu Y."/>
            <person name="Xu W."/>
            <person name="Pan J."/>
            <person name="Luo Z.H."/>
            <person name="Li M."/>
        </authorList>
    </citation>
    <scope>NUCLEOTIDE SEQUENCE [LARGE SCALE GENOMIC DNA]</scope>
    <source>
        <strain evidence="3">SpSt-769</strain>
    </source>
</reference>
<dbReference type="Gene3D" id="3.40.190.10">
    <property type="entry name" value="Periplasmic binding protein-like II"/>
    <property type="match status" value="2"/>
</dbReference>
<evidence type="ECO:0000313" key="3">
    <source>
        <dbReference type="EMBL" id="HGH59800.1"/>
    </source>
</evidence>
<comment type="caution">
    <text evidence="3">The sequence shown here is derived from an EMBL/GenBank/DDBJ whole genome shotgun (WGS) entry which is preliminary data.</text>
</comment>
<organism evidence="3">
    <name type="scientific">Desulfomonile tiedjei</name>
    <dbReference type="NCBI Taxonomy" id="2358"/>
    <lineage>
        <taxon>Bacteria</taxon>
        <taxon>Pseudomonadati</taxon>
        <taxon>Thermodesulfobacteriota</taxon>
        <taxon>Desulfomonilia</taxon>
        <taxon>Desulfomonilales</taxon>
        <taxon>Desulfomonilaceae</taxon>
        <taxon>Desulfomonile</taxon>
    </lineage>
</organism>
<dbReference type="AlphaFoldDB" id="A0A7C4APY3"/>
<protein>
    <submittedName>
        <fullName evidence="3">Phosphate/phosphite/phosphonate ABC transporter substrate-binding protein</fullName>
    </submittedName>
</protein>
<proteinExistence type="inferred from homology"/>
<dbReference type="GO" id="GO:0055085">
    <property type="term" value="P:transmembrane transport"/>
    <property type="evidence" value="ECO:0007669"/>
    <property type="project" value="InterPro"/>
</dbReference>
<dbReference type="PANTHER" id="PTHR35841:SF1">
    <property type="entry name" value="PHOSPHONATES-BINDING PERIPLASMIC PROTEIN"/>
    <property type="match status" value="1"/>
</dbReference>